<dbReference type="AlphaFoldDB" id="A0A421B0U9"/>
<keyword evidence="1" id="KW-0812">Transmembrane</keyword>
<reference evidence="2 3" key="1">
    <citation type="submission" date="2018-10" db="EMBL/GenBank/DDBJ databases">
        <title>Genomic Encyclopedia of Archaeal and Bacterial Type Strains, Phase II (KMG-II): from individual species to whole genera.</title>
        <authorList>
            <person name="Goeker M."/>
        </authorList>
    </citation>
    <scope>NUCLEOTIDE SEQUENCE [LARGE SCALE GENOMIC DNA]</scope>
    <source>
        <strain evidence="2 3">DSM 45657</strain>
    </source>
</reference>
<evidence type="ECO:0000313" key="3">
    <source>
        <dbReference type="Proteomes" id="UP000282454"/>
    </source>
</evidence>
<accession>A0A421B0U9</accession>
<dbReference type="EMBL" id="RCDD01000004">
    <property type="protein sequence ID" value="RLK55629.1"/>
    <property type="molecule type" value="Genomic_DNA"/>
</dbReference>
<proteinExistence type="predicted"/>
<dbReference type="RefSeq" id="WP_121393342.1">
    <property type="nucleotide sequence ID" value="NZ_RCDD01000004.1"/>
</dbReference>
<comment type="caution">
    <text evidence="2">The sequence shown here is derived from an EMBL/GenBank/DDBJ whole genome shotgun (WGS) entry which is preliminary data.</text>
</comment>
<feature type="transmembrane region" description="Helical" evidence="1">
    <location>
        <begin position="48"/>
        <end position="67"/>
    </location>
</feature>
<name>A0A421B0U9_9PSEU</name>
<organism evidence="2 3">
    <name type="scientific">Actinokineospora cianjurensis</name>
    <dbReference type="NCBI Taxonomy" id="585224"/>
    <lineage>
        <taxon>Bacteria</taxon>
        <taxon>Bacillati</taxon>
        <taxon>Actinomycetota</taxon>
        <taxon>Actinomycetes</taxon>
        <taxon>Pseudonocardiales</taxon>
        <taxon>Pseudonocardiaceae</taxon>
        <taxon>Actinokineospora</taxon>
    </lineage>
</organism>
<keyword evidence="1" id="KW-1133">Transmembrane helix</keyword>
<sequence>MTTLAHRTAPFADLDPRLLAALIGDPELQARRVAKQATSGTPNRKRRLLVGACLAIAAVIGGIIVWVSTLEDSGPQELHATLSLYSNEFAEGDQGCAGKGPRYADITGGAPVTVTVSYRDSVKRTYTGTLGRGERVGDVTCDFAITIPGVDRRAVAVVFRVADREPVHFSGVYAERGGAGLELDTGVYGPDDEVVAKPDYLGQ</sequence>
<protein>
    <submittedName>
        <fullName evidence="2">Uncharacterized protein</fullName>
    </submittedName>
</protein>
<evidence type="ECO:0000313" key="2">
    <source>
        <dbReference type="EMBL" id="RLK55629.1"/>
    </source>
</evidence>
<evidence type="ECO:0000256" key="1">
    <source>
        <dbReference type="SAM" id="Phobius"/>
    </source>
</evidence>
<keyword evidence="1" id="KW-0472">Membrane</keyword>
<keyword evidence="3" id="KW-1185">Reference proteome</keyword>
<gene>
    <name evidence="2" type="ORF">CLV68_5119</name>
</gene>
<dbReference type="Proteomes" id="UP000282454">
    <property type="component" value="Unassembled WGS sequence"/>
</dbReference>